<evidence type="ECO:0000313" key="2">
    <source>
        <dbReference type="Proteomes" id="UP000178558"/>
    </source>
</evidence>
<comment type="caution">
    <text evidence="1">The sequence shown here is derived from an EMBL/GenBank/DDBJ whole genome shotgun (WGS) entry which is preliminary data.</text>
</comment>
<dbReference type="Proteomes" id="UP000178558">
    <property type="component" value="Unassembled WGS sequence"/>
</dbReference>
<organism evidence="1 2">
    <name type="scientific">Candidatus Roizmanbacteria bacterium RIFCSPLOWO2_01_FULL_40_42</name>
    <dbReference type="NCBI Taxonomy" id="1802066"/>
    <lineage>
        <taxon>Bacteria</taxon>
        <taxon>Candidatus Roizmaniibacteriota</taxon>
    </lineage>
</organism>
<gene>
    <name evidence="1" type="ORF">A3B50_03595</name>
</gene>
<accession>A0A1F7J5T8</accession>
<dbReference type="AlphaFoldDB" id="A0A1F7J5T8"/>
<protein>
    <submittedName>
        <fullName evidence="1">Uncharacterized protein</fullName>
    </submittedName>
</protein>
<reference evidence="1 2" key="1">
    <citation type="journal article" date="2016" name="Nat. Commun.">
        <title>Thousands of microbial genomes shed light on interconnected biogeochemical processes in an aquifer system.</title>
        <authorList>
            <person name="Anantharaman K."/>
            <person name="Brown C.T."/>
            <person name="Hug L.A."/>
            <person name="Sharon I."/>
            <person name="Castelle C.J."/>
            <person name="Probst A.J."/>
            <person name="Thomas B.C."/>
            <person name="Singh A."/>
            <person name="Wilkins M.J."/>
            <person name="Karaoz U."/>
            <person name="Brodie E.L."/>
            <person name="Williams K.H."/>
            <person name="Hubbard S.S."/>
            <person name="Banfield J.F."/>
        </authorList>
    </citation>
    <scope>NUCLEOTIDE SEQUENCE [LARGE SCALE GENOMIC DNA]</scope>
</reference>
<proteinExistence type="predicted"/>
<sequence>MLSESAEVPSTPTVANLFPSLTLETAREGIPCSGDDAALIKLVAKKWNKVVDFPPIKVVSKPAGEGSVRQVTIDSSGDSKMISEFWGIVKSAINTGSELQTQNASRKVTRKALNTQIQRDLGVVGRRFDW</sequence>
<dbReference type="EMBL" id="MGAQ01000009">
    <property type="protein sequence ID" value="OGK50979.1"/>
    <property type="molecule type" value="Genomic_DNA"/>
</dbReference>
<name>A0A1F7J5T8_9BACT</name>
<evidence type="ECO:0000313" key="1">
    <source>
        <dbReference type="EMBL" id="OGK50979.1"/>
    </source>
</evidence>